<accession>A0A2R5GHI9</accession>
<evidence type="ECO:0000256" key="5">
    <source>
        <dbReference type="SAM" id="MobiDB-lite"/>
    </source>
</evidence>
<feature type="domain" description="Tectonic-1-3" evidence="6">
    <location>
        <begin position="188"/>
        <end position="434"/>
    </location>
</feature>
<evidence type="ECO:0000313" key="9">
    <source>
        <dbReference type="Proteomes" id="UP000241890"/>
    </source>
</evidence>
<dbReference type="PANTHER" id="PTHR14611">
    <property type="entry name" value="TECTONIC FAMILY MEMBER"/>
    <property type="match status" value="1"/>
</dbReference>
<dbReference type="PANTHER" id="PTHR14611:SF2">
    <property type="entry name" value="TECTONIC"/>
    <property type="match status" value="1"/>
</dbReference>
<evidence type="ECO:0000313" key="8">
    <source>
        <dbReference type="EMBL" id="GBG29188.1"/>
    </source>
</evidence>
<name>A0A2R5GHI9_9STRA</name>
<keyword evidence="4" id="KW-0325">Glycoprotein</keyword>
<keyword evidence="3" id="KW-0970">Cilium biogenesis/degradation</keyword>
<evidence type="ECO:0000256" key="3">
    <source>
        <dbReference type="ARBA" id="ARBA00022794"/>
    </source>
</evidence>
<evidence type="ECO:0000256" key="4">
    <source>
        <dbReference type="ARBA" id="ARBA00023180"/>
    </source>
</evidence>
<dbReference type="GO" id="GO:0030030">
    <property type="term" value="P:cell projection organization"/>
    <property type="evidence" value="ECO:0007669"/>
    <property type="project" value="UniProtKB-KW"/>
</dbReference>
<keyword evidence="2" id="KW-0732">Signal</keyword>
<evidence type="ECO:0000259" key="6">
    <source>
        <dbReference type="Pfam" id="PF07773"/>
    </source>
</evidence>
<dbReference type="Pfam" id="PF07773">
    <property type="entry name" value="TCTN_DUF1619"/>
    <property type="match status" value="2"/>
</dbReference>
<dbReference type="Pfam" id="PF25752">
    <property type="entry name" value="DUF1619_N"/>
    <property type="match status" value="1"/>
</dbReference>
<feature type="compositionally biased region" description="Polar residues" evidence="5">
    <location>
        <begin position="314"/>
        <end position="332"/>
    </location>
</feature>
<reference evidence="8 9" key="1">
    <citation type="submission" date="2017-12" db="EMBL/GenBank/DDBJ databases">
        <title>Sequencing, de novo assembly and annotation of complete genome of a new Thraustochytrid species, strain FCC1311.</title>
        <authorList>
            <person name="Sedici K."/>
            <person name="Godart F."/>
            <person name="Aiese Cigliano R."/>
            <person name="Sanseverino W."/>
            <person name="Barakat M."/>
            <person name="Ortet P."/>
            <person name="Marechal E."/>
            <person name="Cagnac O."/>
            <person name="Amato A."/>
        </authorList>
    </citation>
    <scope>NUCLEOTIDE SEQUENCE [LARGE SCALE GENOMIC DNA]</scope>
</reference>
<gene>
    <name evidence="8" type="ORF">FCC1311_054102</name>
</gene>
<keyword evidence="9" id="KW-1185">Reference proteome</keyword>
<protein>
    <submittedName>
        <fullName evidence="8">Tectonic-1</fullName>
    </submittedName>
</protein>
<organism evidence="8 9">
    <name type="scientific">Hondaea fermentalgiana</name>
    <dbReference type="NCBI Taxonomy" id="2315210"/>
    <lineage>
        <taxon>Eukaryota</taxon>
        <taxon>Sar</taxon>
        <taxon>Stramenopiles</taxon>
        <taxon>Bigyra</taxon>
        <taxon>Labyrinthulomycetes</taxon>
        <taxon>Thraustochytrida</taxon>
        <taxon>Thraustochytriidae</taxon>
        <taxon>Hondaea</taxon>
    </lineage>
</organism>
<proteinExistence type="inferred from homology"/>
<evidence type="ECO:0000256" key="2">
    <source>
        <dbReference type="ARBA" id="ARBA00022729"/>
    </source>
</evidence>
<comment type="similarity">
    <text evidence="1">Belongs to the tectonic family.</text>
</comment>
<dbReference type="InParanoid" id="A0A2R5GHI9"/>
<comment type="caution">
    <text evidence="8">The sequence shown here is derived from an EMBL/GenBank/DDBJ whole genome shotgun (WGS) entry which is preliminary data.</text>
</comment>
<dbReference type="InterPro" id="IPR040354">
    <property type="entry name" value="TCTN1-3"/>
</dbReference>
<dbReference type="AlphaFoldDB" id="A0A2R5GHI9"/>
<feature type="compositionally biased region" description="Low complexity" evidence="5">
    <location>
        <begin position="303"/>
        <end position="313"/>
    </location>
</feature>
<evidence type="ECO:0000256" key="1">
    <source>
        <dbReference type="ARBA" id="ARBA00007633"/>
    </source>
</evidence>
<feature type="region of interest" description="Disordered" evidence="5">
    <location>
        <begin position="303"/>
        <end position="363"/>
    </location>
</feature>
<dbReference type="InterPro" id="IPR057724">
    <property type="entry name" value="TCTN1-3_N"/>
</dbReference>
<dbReference type="EMBL" id="BEYU01000053">
    <property type="protein sequence ID" value="GBG29188.1"/>
    <property type="molecule type" value="Genomic_DNA"/>
</dbReference>
<feature type="domain" description="Tectonic-1-3 N-terminal" evidence="7">
    <location>
        <begin position="65"/>
        <end position="154"/>
    </location>
</feature>
<dbReference type="OrthoDB" id="2104337at2759"/>
<dbReference type="Proteomes" id="UP000241890">
    <property type="component" value="Unassembled WGS sequence"/>
</dbReference>
<dbReference type="InterPro" id="IPR011677">
    <property type="entry name" value="TCTN1-3_dom"/>
</dbReference>
<evidence type="ECO:0000259" key="7">
    <source>
        <dbReference type="Pfam" id="PF25752"/>
    </source>
</evidence>
<feature type="domain" description="Tectonic-1-3" evidence="6">
    <location>
        <begin position="516"/>
        <end position="646"/>
    </location>
</feature>
<sequence length="727" mass="77292">MTFAYGNAYEMLTPGTGNQGVDVTWASVPLLTEASTGYVPLPSGCECLDLAQTAETCTAFTCHETCNLNIGECDEFCCSDPDCTADDLERFNALGECLPDGSSTDSKLCVDTTSLDQVNEKYNMHVEQDDNALEGLVCVSVENNAIEGEFYSSQADLVNNYAVLDSETYQPSYSFAISADSDAETGSQEYLFGDNLVAAIQTDSFRAAWGGVLSLPTAGVDGTCSPQNFVEFGTDVQVNECLLPVENLEATCTQTHGPLSTALYGEDLYIGTRPSSAINTPSTDWERVTVRSLLYKSLETGSVSSWESGSTSSPTAQPTSEPTALSTASPTESSSDANSTVSVSPTVAPSASPTDAPSARRALQVSSVPSTTWDASSGTCENAVVGVKYVIEHNALGVITNVQVDLTLSNVDLSNAAQTAQQGLTQSFHVSFVNTESVADSTAPERVVSGNPGYIVGLPVQAGNLVRQNAGTDDEKTAVSYLPEGLALMAASGPRGACFPSSSSPWYNLVSSTEMTASTPVLFGVDASSACSVTLTYEEFTDLSSWCIDRRNAPLLDLGATRVGIYGNANPWKAWEWVSLHRETSHLSSTAQSPVPGQLVCQNMVDRVDIEVLWTKSGEIDNPQPMILSVRAMVGQSDWKWRKTGAGANATQTFTFSQTVTFIEHKLTEADWFAYKPEIPPIIPAIPADVFYPFDIASAAQATIRGQKSGGHFVTAFVVCLAGLLRA</sequence>
<feature type="compositionally biased region" description="Low complexity" evidence="5">
    <location>
        <begin position="333"/>
        <end position="359"/>
    </location>
</feature>